<keyword evidence="13" id="KW-1185">Reference proteome</keyword>
<dbReference type="Proteomes" id="UP001219934">
    <property type="component" value="Unassembled WGS sequence"/>
</dbReference>
<feature type="binding site" evidence="9">
    <location>
        <position position="144"/>
    </location>
    <ligand>
        <name>Mg(2+)</name>
        <dbReference type="ChEBI" id="CHEBI:18420"/>
        <label>1</label>
    </ligand>
</feature>
<dbReference type="AlphaFoldDB" id="A0AAD6BQ86"/>
<evidence type="ECO:0000313" key="13">
    <source>
        <dbReference type="Proteomes" id="UP001219934"/>
    </source>
</evidence>
<feature type="binding site" evidence="9">
    <location>
        <position position="39"/>
    </location>
    <ligand>
        <name>Mg(2+)</name>
        <dbReference type="ChEBI" id="CHEBI:18420"/>
        <label>1</label>
    </ligand>
</feature>
<name>A0AAD6BQ86_9TELE</name>
<evidence type="ECO:0000256" key="2">
    <source>
        <dbReference type="ARBA" id="ARBA00007092"/>
    </source>
</evidence>
<keyword evidence="4 9" id="KW-0479">Metal-binding</keyword>
<keyword evidence="7 9" id="KW-0460">Magnesium</keyword>
<dbReference type="InterPro" id="IPR036691">
    <property type="entry name" value="Endo/exonu/phosph_ase_sf"/>
</dbReference>
<organism evidence="12 13">
    <name type="scientific">Pogonophryne albipinna</name>
    <dbReference type="NCBI Taxonomy" id="1090488"/>
    <lineage>
        <taxon>Eukaryota</taxon>
        <taxon>Metazoa</taxon>
        <taxon>Chordata</taxon>
        <taxon>Craniata</taxon>
        <taxon>Vertebrata</taxon>
        <taxon>Euteleostomi</taxon>
        <taxon>Actinopterygii</taxon>
        <taxon>Neopterygii</taxon>
        <taxon>Teleostei</taxon>
        <taxon>Neoteleostei</taxon>
        <taxon>Acanthomorphata</taxon>
        <taxon>Eupercaria</taxon>
        <taxon>Perciformes</taxon>
        <taxon>Notothenioidei</taxon>
        <taxon>Pogonophryne</taxon>
    </lineage>
</organism>
<dbReference type="PANTHER" id="PTHR22748">
    <property type="entry name" value="AP ENDONUCLEASE"/>
    <property type="match status" value="1"/>
</dbReference>
<comment type="similarity">
    <text evidence="2">Belongs to the DNA repair enzymes AP/ExoA family.</text>
</comment>
<feature type="domain" description="Endonuclease/exonuclease/phosphatase" evidence="11">
    <location>
        <begin position="8"/>
        <end position="213"/>
    </location>
</feature>
<keyword evidence="5" id="KW-0227">DNA damage</keyword>
<dbReference type="InterPro" id="IPR004808">
    <property type="entry name" value="AP_endonuc_1"/>
</dbReference>
<feature type="binding site" evidence="9">
    <location>
        <position position="10"/>
    </location>
    <ligand>
        <name>Mg(2+)</name>
        <dbReference type="ChEBI" id="CHEBI:18420"/>
        <label>1</label>
    </ligand>
</feature>
<dbReference type="EC" id="3.1.11.2" evidence="3"/>
<dbReference type="GO" id="GO:0003906">
    <property type="term" value="F:DNA-(apurinic or apyrimidinic site) endonuclease activity"/>
    <property type="evidence" value="ECO:0007669"/>
    <property type="project" value="TreeGrafter"/>
</dbReference>
<evidence type="ECO:0000256" key="6">
    <source>
        <dbReference type="ARBA" id="ARBA00022801"/>
    </source>
</evidence>
<dbReference type="GO" id="GO:0006284">
    <property type="term" value="P:base-excision repair"/>
    <property type="evidence" value="ECO:0007669"/>
    <property type="project" value="TreeGrafter"/>
</dbReference>
<evidence type="ECO:0000256" key="3">
    <source>
        <dbReference type="ARBA" id="ARBA00012115"/>
    </source>
</evidence>
<keyword evidence="8" id="KW-0234">DNA repair</keyword>
<sequence>MSDIKLGSLNINGARGDAKRASLFTLLGNKSLNVTFLQETHSTAENESDWRREWGGEGFFSHKRSNSGGVAILFARGFTPFSCTVDEVIPGHLLKINAEFEKVKICFINIYAPSVGAERLLFFEKLKHTLSTCDNGEYLFLGGDFNCTENPVLDRNHQEPHAASKSALIRLTETFELCDVWRHFHPGQRQYTWVHSRDNLLSLARLDRVYVFNHHINCVLAL</sequence>
<evidence type="ECO:0000256" key="4">
    <source>
        <dbReference type="ARBA" id="ARBA00022723"/>
    </source>
</evidence>
<accession>A0AAD6BQ86</accession>
<keyword evidence="9" id="KW-0464">Manganese</keyword>
<evidence type="ECO:0000256" key="8">
    <source>
        <dbReference type="ARBA" id="ARBA00023204"/>
    </source>
</evidence>
<reference evidence="12" key="1">
    <citation type="submission" date="2022-11" db="EMBL/GenBank/DDBJ databases">
        <title>Chromosome-level genome of Pogonophryne albipinna.</title>
        <authorList>
            <person name="Jo E."/>
        </authorList>
    </citation>
    <scope>NUCLEOTIDE SEQUENCE</scope>
    <source>
        <strain evidence="12">SGF0006</strain>
        <tissue evidence="12">Muscle</tissue>
    </source>
</reference>
<dbReference type="GO" id="GO:0005634">
    <property type="term" value="C:nucleus"/>
    <property type="evidence" value="ECO:0007669"/>
    <property type="project" value="TreeGrafter"/>
</dbReference>
<evidence type="ECO:0000256" key="9">
    <source>
        <dbReference type="PIRSR" id="PIRSR604808-2"/>
    </source>
</evidence>
<comment type="catalytic activity">
    <reaction evidence="1">
        <text>Exonucleolytic cleavage in the 3'- to 5'-direction to yield nucleoside 5'-phosphates.</text>
        <dbReference type="EC" id="3.1.11.2"/>
    </reaction>
</comment>
<feature type="binding site" evidence="9">
    <location>
        <position position="146"/>
    </location>
    <ligand>
        <name>Mg(2+)</name>
        <dbReference type="ChEBI" id="CHEBI:18420"/>
        <label>1</label>
    </ligand>
</feature>
<gene>
    <name evidence="12" type="ORF">JOQ06_009796</name>
</gene>
<dbReference type="Gene3D" id="3.60.10.10">
    <property type="entry name" value="Endonuclease/exonuclease/phosphatase"/>
    <property type="match status" value="1"/>
</dbReference>
<evidence type="ECO:0000259" key="11">
    <source>
        <dbReference type="Pfam" id="PF03372"/>
    </source>
</evidence>
<dbReference type="InterPro" id="IPR005135">
    <property type="entry name" value="Endo/exonuclease/phosphatase"/>
</dbReference>
<dbReference type="EMBL" id="JAPTMU010000002">
    <property type="protein sequence ID" value="KAJ4947763.1"/>
    <property type="molecule type" value="Genomic_DNA"/>
</dbReference>
<protein>
    <recommendedName>
        <fullName evidence="3">exodeoxyribonuclease III</fullName>
        <ecNumber evidence="3">3.1.11.2</ecNumber>
    </recommendedName>
</protein>
<proteinExistence type="inferred from homology"/>
<evidence type="ECO:0000256" key="1">
    <source>
        <dbReference type="ARBA" id="ARBA00000493"/>
    </source>
</evidence>
<dbReference type="Pfam" id="PF03372">
    <property type="entry name" value="Exo_endo_phos"/>
    <property type="match status" value="1"/>
</dbReference>
<evidence type="ECO:0000256" key="10">
    <source>
        <dbReference type="PIRSR" id="PIRSR604808-3"/>
    </source>
</evidence>
<comment type="cofactor">
    <cofactor evidence="9">
        <name>Mg(2+)</name>
        <dbReference type="ChEBI" id="CHEBI:18420"/>
    </cofactor>
    <cofactor evidence="9">
        <name>Mn(2+)</name>
        <dbReference type="ChEBI" id="CHEBI:29035"/>
    </cofactor>
    <text evidence="9">Probably binds two magnesium or manganese ions per subunit.</text>
</comment>
<comment type="caution">
    <text evidence="12">The sequence shown here is derived from an EMBL/GenBank/DDBJ whole genome shotgun (WGS) entry which is preliminary data.</text>
</comment>
<dbReference type="CDD" id="cd09076">
    <property type="entry name" value="L1-EN"/>
    <property type="match status" value="1"/>
</dbReference>
<dbReference type="GO" id="GO:0008081">
    <property type="term" value="F:phosphoric diester hydrolase activity"/>
    <property type="evidence" value="ECO:0007669"/>
    <property type="project" value="TreeGrafter"/>
</dbReference>
<dbReference type="SUPFAM" id="SSF56219">
    <property type="entry name" value="DNase I-like"/>
    <property type="match status" value="1"/>
</dbReference>
<dbReference type="GO" id="GO:0046872">
    <property type="term" value="F:metal ion binding"/>
    <property type="evidence" value="ECO:0007669"/>
    <property type="project" value="UniProtKB-KW"/>
</dbReference>
<keyword evidence="6" id="KW-0378">Hydrolase</keyword>
<dbReference type="PANTHER" id="PTHR22748:SF26">
    <property type="entry name" value="ENDONUCLEASE_EXONUCLEASE_PHOSPHATASE DOMAIN-CONTAINING PROTEIN"/>
    <property type="match status" value="1"/>
</dbReference>
<feature type="site" description="Transition state stabilizer" evidence="10">
    <location>
        <position position="146"/>
    </location>
</feature>
<dbReference type="GO" id="GO:0008311">
    <property type="term" value="F:double-stranded DNA 3'-5' DNA exonuclease activity"/>
    <property type="evidence" value="ECO:0007669"/>
    <property type="project" value="UniProtKB-EC"/>
</dbReference>
<evidence type="ECO:0000313" key="12">
    <source>
        <dbReference type="EMBL" id="KAJ4947763.1"/>
    </source>
</evidence>
<evidence type="ECO:0000256" key="7">
    <source>
        <dbReference type="ARBA" id="ARBA00022842"/>
    </source>
</evidence>
<evidence type="ECO:0000256" key="5">
    <source>
        <dbReference type="ARBA" id="ARBA00022763"/>
    </source>
</evidence>